<evidence type="ECO:0000313" key="10">
    <source>
        <dbReference type="EMBL" id="GHO84848.1"/>
    </source>
</evidence>
<evidence type="ECO:0000256" key="2">
    <source>
        <dbReference type="ARBA" id="ARBA00022475"/>
    </source>
</evidence>
<name>A0ABQ3VGT1_9CHLR</name>
<keyword evidence="3" id="KW-0328">Glycosyltransferase</keyword>
<feature type="transmembrane region" description="Helical" evidence="8">
    <location>
        <begin position="54"/>
        <end position="71"/>
    </location>
</feature>
<evidence type="ECO:0000259" key="9">
    <source>
        <dbReference type="Pfam" id="PF13231"/>
    </source>
</evidence>
<keyword evidence="7 8" id="KW-0472">Membrane</keyword>
<feature type="transmembrane region" description="Helical" evidence="8">
    <location>
        <begin position="403"/>
        <end position="422"/>
    </location>
</feature>
<proteinExistence type="predicted"/>
<protein>
    <recommendedName>
        <fullName evidence="9">Glycosyltransferase RgtA/B/C/D-like domain-containing protein</fullName>
    </recommendedName>
</protein>
<keyword evidence="2" id="KW-1003">Cell membrane</keyword>
<dbReference type="PANTHER" id="PTHR33908:SF11">
    <property type="entry name" value="MEMBRANE PROTEIN"/>
    <property type="match status" value="1"/>
</dbReference>
<feature type="transmembrane region" description="Helical" evidence="8">
    <location>
        <begin position="215"/>
        <end position="245"/>
    </location>
</feature>
<dbReference type="InterPro" id="IPR038731">
    <property type="entry name" value="RgtA/B/C-like"/>
</dbReference>
<evidence type="ECO:0000256" key="7">
    <source>
        <dbReference type="ARBA" id="ARBA00023136"/>
    </source>
</evidence>
<dbReference type="Proteomes" id="UP000635565">
    <property type="component" value="Unassembled WGS sequence"/>
</dbReference>
<dbReference type="InterPro" id="IPR050297">
    <property type="entry name" value="LipidA_mod_glycosyltrf_83"/>
</dbReference>
<feature type="transmembrane region" description="Helical" evidence="8">
    <location>
        <begin position="325"/>
        <end position="350"/>
    </location>
</feature>
<comment type="caution">
    <text evidence="10">The sequence shown here is derived from an EMBL/GenBank/DDBJ whole genome shotgun (WGS) entry which is preliminary data.</text>
</comment>
<evidence type="ECO:0000256" key="6">
    <source>
        <dbReference type="ARBA" id="ARBA00022989"/>
    </source>
</evidence>
<keyword evidence="6 8" id="KW-1133">Transmembrane helix</keyword>
<comment type="subcellular location">
    <subcellularLocation>
        <location evidence="1">Cell membrane</location>
        <topology evidence="1">Multi-pass membrane protein</topology>
    </subcellularLocation>
</comment>
<evidence type="ECO:0000313" key="11">
    <source>
        <dbReference type="Proteomes" id="UP000635565"/>
    </source>
</evidence>
<keyword evidence="5 8" id="KW-0812">Transmembrane</keyword>
<reference evidence="10 11" key="1">
    <citation type="journal article" date="2021" name="Int. J. Syst. Evol. Microbiol.">
        <title>Reticulibacter mediterranei gen. nov., sp. nov., within the new family Reticulibacteraceae fam. nov., and Ktedonospora formicarum gen. nov., sp. nov., Ktedonobacter robiniae sp. nov., Dictyobacter formicarum sp. nov. and Dictyobacter arantiisoli sp. nov., belonging to the class Ktedonobacteria.</title>
        <authorList>
            <person name="Yabe S."/>
            <person name="Zheng Y."/>
            <person name="Wang C.M."/>
            <person name="Sakai Y."/>
            <person name="Abe K."/>
            <person name="Yokota A."/>
            <person name="Donadio S."/>
            <person name="Cavaletti L."/>
            <person name="Monciardini P."/>
        </authorList>
    </citation>
    <scope>NUCLEOTIDE SEQUENCE [LARGE SCALE GENOMIC DNA]</scope>
    <source>
        <strain evidence="10 11">SOSP1-9</strain>
    </source>
</reference>
<feature type="domain" description="Glycosyltransferase RgtA/B/C/D-like" evidence="9">
    <location>
        <begin position="112"/>
        <end position="265"/>
    </location>
</feature>
<organism evidence="10 11">
    <name type="scientific">Dictyobacter formicarum</name>
    <dbReference type="NCBI Taxonomy" id="2778368"/>
    <lineage>
        <taxon>Bacteria</taxon>
        <taxon>Bacillati</taxon>
        <taxon>Chloroflexota</taxon>
        <taxon>Ktedonobacteria</taxon>
        <taxon>Ktedonobacterales</taxon>
        <taxon>Dictyobacteraceae</taxon>
        <taxon>Dictyobacter</taxon>
    </lineage>
</organism>
<evidence type="ECO:0000256" key="1">
    <source>
        <dbReference type="ARBA" id="ARBA00004651"/>
    </source>
</evidence>
<evidence type="ECO:0000256" key="4">
    <source>
        <dbReference type="ARBA" id="ARBA00022679"/>
    </source>
</evidence>
<evidence type="ECO:0000256" key="3">
    <source>
        <dbReference type="ARBA" id="ARBA00022676"/>
    </source>
</evidence>
<feature type="transmembrane region" description="Helical" evidence="8">
    <location>
        <begin position="443"/>
        <end position="461"/>
    </location>
</feature>
<evidence type="ECO:0000256" key="8">
    <source>
        <dbReference type="SAM" id="Phobius"/>
    </source>
</evidence>
<sequence>MRDAPPHGETERYPHHANFMMGTRLDLTTGDNTPQASGPTPASTSTRRTPTFDILFLIGLVIVAFIPRLILARQLDVVTDEVVYILGGKVYLPLITHANITSSQWVTFNYEHPPLVKMLMGFSLAFNNILGHPLSELLAGRLPSIVMGTLLVAAVYWLGRAPFGRTIALIAALSLAVSPWLVYFSALAYLDMTMTTFVTIAFLTLWHAIRRPWLFPILALLVGLGAASKYTAVLVIPGIVLFTAYYYFLLRPTMPAEQRPVLPWKWWLIAILIAPAAFLIADPAIWLNPIGRLVHSFTFEWNHSANGHPTFIAGQYYTHVPHWSIIYIIFTKMSAFLTIPAALFVIVALVQLVRFHLRNIQMETTKAASDAYLVIWLLSVLGMFSVLNIVVGTHYHLPLAPSVAIAGVSGLAMIIGAIVRLVSRKQTTQAETAAGRPAISKPAIIIPAIILALLAIGPHLLGLTTVYGTEGYTNEFFQNDENATMQVAYPGYREALQWLEDNHHSNTSVGLISIPGTLNGYSPAANWFHYNTDIAQHFQLKEAHPQDSSYASYQYLVWPKHLVQRGYPLPAGASVIHTITGGNTIYCYILEVKQ</sequence>
<gene>
    <name evidence="10" type="ORF">KSZ_28540</name>
</gene>
<evidence type="ECO:0000256" key="5">
    <source>
        <dbReference type="ARBA" id="ARBA00022692"/>
    </source>
</evidence>
<feature type="transmembrane region" description="Helical" evidence="8">
    <location>
        <begin position="266"/>
        <end position="287"/>
    </location>
</feature>
<feature type="transmembrane region" description="Helical" evidence="8">
    <location>
        <begin position="163"/>
        <end position="182"/>
    </location>
</feature>
<keyword evidence="4" id="KW-0808">Transferase</keyword>
<keyword evidence="11" id="KW-1185">Reference proteome</keyword>
<accession>A0ABQ3VGT1</accession>
<dbReference type="EMBL" id="BNJJ01000007">
    <property type="protein sequence ID" value="GHO84848.1"/>
    <property type="molecule type" value="Genomic_DNA"/>
</dbReference>
<dbReference type="PANTHER" id="PTHR33908">
    <property type="entry name" value="MANNOSYLTRANSFERASE YKCB-RELATED"/>
    <property type="match status" value="1"/>
</dbReference>
<feature type="transmembrane region" description="Helical" evidence="8">
    <location>
        <begin position="371"/>
        <end position="391"/>
    </location>
</feature>
<dbReference type="Pfam" id="PF13231">
    <property type="entry name" value="PMT_2"/>
    <property type="match status" value="1"/>
</dbReference>
<feature type="transmembrane region" description="Helical" evidence="8">
    <location>
        <begin position="138"/>
        <end position="157"/>
    </location>
</feature>